<keyword evidence="3" id="KW-0560">Oxidoreductase</keyword>
<dbReference type="InterPro" id="IPR036396">
    <property type="entry name" value="Cyt_P450_sf"/>
</dbReference>
<dbReference type="InterPro" id="IPR001138">
    <property type="entry name" value="Zn2Cys6_DnaBD"/>
</dbReference>
<keyword evidence="7" id="KW-0503">Monooxygenase</keyword>
<dbReference type="InterPro" id="IPR001128">
    <property type="entry name" value="Cyt_P450"/>
</dbReference>
<comment type="similarity">
    <text evidence="1">Belongs to the cytochrome P450 family.</text>
</comment>
<feature type="domain" description="Zn(2)-C6 fungal-type" evidence="6">
    <location>
        <begin position="10"/>
        <end position="37"/>
    </location>
</feature>
<dbReference type="SMART" id="SM00066">
    <property type="entry name" value="GAL4"/>
    <property type="match status" value="1"/>
</dbReference>
<dbReference type="Proteomes" id="UP000014480">
    <property type="component" value="Unassembled WGS sequence"/>
</dbReference>
<organism evidence="7 8">
    <name type="scientific">Colletotrichum orbiculare (strain 104-T / ATCC 96160 / CBS 514.97 / LARS 414 / MAFF 240422)</name>
    <name type="common">Cucumber anthracnose fungus</name>
    <name type="synonym">Colletotrichum lagenarium</name>
    <dbReference type="NCBI Taxonomy" id="1213857"/>
    <lineage>
        <taxon>Eukaryota</taxon>
        <taxon>Fungi</taxon>
        <taxon>Dikarya</taxon>
        <taxon>Ascomycota</taxon>
        <taxon>Pezizomycotina</taxon>
        <taxon>Sordariomycetes</taxon>
        <taxon>Hypocreomycetidae</taxon>
        <taxon>Glomerellales</taxon>
        <taxon>Glomerellaceae</taxon>
        <taxon>Colletotrichum</taxon>
        <taxon>Colletotrichum orbiculare species complex</taxon>
    </lineage>
</organism>
<dbReference type="GO" id="GO:0005506">
    <property type="term" value="F:iron ion binding"/>
    <property type="evidence" value="ECO:0007669"/>
    <property type="project" value="InterPro"/>
</dbReference>
<dbReference type="OrthoDB" id="5126878at2759"/>
<evidence type="ECO:0000256" key="4">
    <source>
        <dbReference type="ARBA" id="ARBA00023004"/>
    </source>
</evidence>
<dbReference type="GO" id="GO:0004497">
    <property type="term" value="F:monooxygenase activity"/>
    <property type="evidence" value="ECO:0007669"/>
    <property type="project" value="UniProtKB-KW"/>
</dbReference>
<gene>
    <name evidence="7" type="primary">COX2-0</name>
    <name evidence="7" type="ORF">Cob_v011890</name>
</gene>
<protein>
    <submittedName>
        <fullName evidence="7">Cytochrome P450 monooxygenase COX2</fullName>
    </submittedName>
</protein>
<evidence type="ECO:0000313" key="7">
    <source>
        <dbReference type="EMBL" id="TDZ15064.1"/>
    </source>
</evidence>
<evidence type="ECO:0000313" key="8">
    <source>
        <dbReference type="Proteomes" id="UP000014480"/>
    </source>
</evidence>
<evidence type="ECO:0000256" key="3">
    <source>
        <dbReference type="ARBA" id="ARBA00023002"/>
    </source>
</evidence>
<dbReference type="SUPFAM" id="SSF57701">
    <property type="entry name" value="Zn2/Cys6 DNA-binding domain"/>
    <property type="match status" value="1"/>
</dbReference>
<dbReference type="GO" id="GO:0020037">
    <property type="term" value="F:heme binding"/>
    <property type="evidence" value="ECO:0007669"/>
    <property type="project" value="InterPro"/>
</dbReference>
<dbReference type="GO" id="GO:0000981">
    <property type="term" value="F:DNA-binding transcription factor activity, RNA polymerase II-specific"/>
    <property type="evidence" value="ECO:0007669"/>
    <property type="project" value="InterPro"/>
</dbReference>
<dbReference type="InterPro" id="IPR002401">
    <property type="entry name" value="Cyt_P450_E_grp-I"/>
</dbReference>
<reference evidence="8" key="2">
    <citation type="journal article" date="2019" name="Mol. Plant Microbe Interact.">
        <title>Genome sequence resources for four phytopathogenic fungi from the Colletotrichum orbiculare species complex.</title>
        <authorList>
            <person name="Gan P."/>
            <person name="Tsushima A."/>
            <person name="Narusaka M."/>
            <person name="Narusaka Y."/>
            <person name="Takano Y."/>
            <person name="Kubo Y."/>
            <person name="Shirasu K."/>
        </authorList>
    </citation>
    <scope>GENOME REANNOTATION</scope>
    <source>
        <strain evidence="8">104-T / ATCC 96160 / CBS 514.97 / LARS 414 / MAFF 240422</strain>
    </source>
</reference>
<keyword evidence="8" id="KW-1185">Reference proteome</keyword>
<sequence>MGRAPSSGYCHTCRRRRVKCDKTRPACEKCLKSGHKCQGYEMPLRMQSFTVADEPDGSRQLVRVSEASSSSLVTSSVPLELPLTAFRDRMAFSHLFAKYTWAPFWRPFLRTSADEGLKSHISEIDYAATLATALGFMGEAMNDQKMIADGYEMNGKVLRALHAALSSRSKEVMARWVFTIVILSLYQYAVEHQLLIPHYYGMAKVIDYCGPECFQQEPMLTCLRQIRAMHSCNSFNHNEPSYFAQEKWKTIPWLLHQKTSHDRLMDVMVDLPGLSSMATSHAAPLTRETKLQLESQTLDIRARLHNWRKDWATANPDAATEVVLPLDADYLPESWIKEMLSRPLQVNTAQQACELIIYNAALVFVNQLLVVWRTGVRQPQPFPDVVDESVAKAANDPLYMPEEVKHAWQPSIEGLRILRLAPKLFSRSDVAVMLATSPQGIIYNSLLATEGLGRMFLSMMSAPENFTHLHYELSVFWINLCGLVMSACQGSSHIPVVPANMAFVQFVSAHSTLLSAVLFLAVAILALHRVIARAGCHSGKHRRLRLPPGPPGEPILGHLRVIPADNPAHAYASWSREYGSDVLCFNVLGQHVVVLNSVRAAVDLLDRRGANYSDRPRFVLFELMGWHKTLTFLRWGPEFRKHRGILQRSFRKSSVRVYRELQTGEARTLLRGIVRRPDGWEGALRRFATAVVMSIGFGVSVDSDDDPYIQMAADASYALGHGGAPAGTLVDFFPFVKHLPAWLKSPGHSLVKTMLDQRHSELEHGQSELTEDDIKGAAGAVYAAGQDTTWSTLVVFVLNMVLHPEIQEKAQKVIDGVTGGSRLPTFEDRPRLSYIDYIVQETLRWCPVSPIGVPHRSLEDDVYKDMLIPKGSFVYANARAMTHDERVYSDPEAFDPDRRLAQMGDL</sequence>
<dbReference type="Gene3D" id="1.10.630.10">
    <property type="entry name" value="Cytochrome P450"/>
    <property type="match status" value="1"/>
</dbReference>
<dbReference type="STRING" id="1213857.A0A484FAR9"/>
<dbReference type="GO" id="GO:0016705">
    <property type="term" value="F:oxidoreductase activity, acting on paired donors, with incorporation or reduction of molecular oxygen"/>
    <property type="evidence" value="ECO:0007669"/>
    <property type="project" value="InterPro"/>
</dbReference>
<dbReference type="PANTHER" id="PTHR46300:SF5">
    <property type="entry name" value="CYTOCHROME P450"/>
    <property type="match status" value="1"/>
</dbReference>
<dbReference type="SUPFAM" id="SSF48264">
    <property type="entry name" value="Cytochrome P450"/>
    <property type="match status" value="1"/>
</dbReference>
<dbReference type="PANTHER" id="PTHR46300">
    <property type="entry name" value="P450, PUTATIVE (EUROFUNG)-RELATED-RELATED"/>
    <property type="match status" value="1"/>
</dbReference>
<dbReference type="InterPro" id="IPR050364">
    <property type="entry name" value="Cytochrome_P450_fung"/>
</dbReference>
<evidence type="ECO:0000256" key="5">
    <source>
        <dbReference type="ARBA" id="ARBA00023242"/>
    </source>
</evidence>
<evidence type="ECO:0000256" key="2">
    <source>
        <dbReference type="ARBA" id="ARBA00022723"/>
    </source>
</evidence>
<dbReference type="Gene3D" id="4.10.240.10">
    <property type="entry name" value="Zn(2)-C6 fungal-type DNA-binding domain"/>
    <property type="match status" value="1"/>
</dbReference>
<dbReference type="Pfam" id="PF00067">
    <property type="entry name" value="p450"/>
    <property type="match status" value="2"/>
</dbReference>
<comment type="caution">
    <text evidence="7">The sequence shown here is derived from an EMBL/GenBank/DDBJ whole genome shotgun (WGS) entry which is preliminary data.</text>
</comment>
<name>A0A484FAR9_COLOR</name>
<dbReference type="PRINTS" id="PR00463">
    <property type="entry name" value="EP450I"/>
</dbReference>
<dbReference type="PROSITE" id="PS50048">
    <property type="entry name" value="ZN2_CY6_FUNGAL_2"/>
    <property type="match status" value="1"/>
</dbReference>
<dbReference type="CDD" id="cd00067">
    <property type="entry name" value="GAL4"/>
    <property type="match status" value="1"/>
</dbReference>
<keyword evidence="4" id="KW-0408">Iron</keyword>
<keyword evidence="2" id="KW-0479">Metal-binding</keyword>
<dbReference type="InterPro" id="IPR036864">
    <property type="entry name" value="Zn2-C6_fun-type_DNA-bd_sf"/>
</dbReference>
<dbReference type="EMBL" id="AMCV02000043">
    <property type="protein sequence ID" value="TDZ15064.1"/>
    <property type="molecule type" value="Genomic_DNA"/>
</dbReference>
<reference evidence="8" key="1">
    <citation type="journal article" date="2013" name="New Phytol.">
        <title>Comparative genomic and transcriptomic analyses reveal the hemibiotrophic stage shift of Colletotrichum fungi.</title>
        <authorList>
            <person name="Gan P."/>
            <person name="Ikeda K."/>
            <person name="Irieda H."/>
            <person name="Narusaka M."/>
            <person name="O'Connell R.J."/>
            <person name="Narusaka Y."/>
            <person name="Takano Y."/>
            <person name="Kubo Y."/>
            <person name="Shirasu K."/>
        </authorList>
    </citation>
    <scope>NUCLEOTIDE SEQUENCE [LARGE SCALE GENOMIC DNA]</scope>
    <source>
        <strain evidence="8">104-T / ATCC 96160 / CBS 514.97 / LARS 414 / MAFF 240422</strain>
    </source>
</reference>
<dbReference type="Pfam" id="PF00172">
    <property type="entry name" value="Zn_clus"/>
    <property type="match status" value="1"/>
</dbReference>
<evidence type="ECO:0000259" key="6">
    <source>
        <dbReference type="PROSITE" id="PS50048"/>
    </source>
</evidence>
<proteinExistence type="inferred from homology"/>
<evidence type="ECO:0000256" key="1">
    <source>
        <dbReference type="ARBA" id="ARBA00010617"/>
    </source>
</evidence>
<accession>A0A484FAR9</accession>
<dbReference type="GO" id="GO:0008270">
    <property type="term" value="F:zinc ion binding"/>
    <property type="evidence" value="ECO:0007669"/>
    <property type="project" value="InterPro"/>
</dbReference>
<keyword evidence="5" id="KW-0539">Nucleus</keyword>
<dbReference type="AlphaFoldDB" id="A0A484FAR9"/>